<evidence type="ECO:0000313" key="8">
    <source>
        <dbReference type="EMBL" id="KAF7840708.1"/>
    </source>
</evidence>
<dbReference type="InterPro" id="IPR036879">
    <property type="entry name" value="TF_MADSbox_sf"/>
</dbReference>
<evidence type="ECO:0000313" key="9">
    <source>
        <dbReference type="Proteomes" id="UP000634136"/>
    </source>
</evidence>
<dbReference type="GO" id="GO:0046983">
    <property type="term" value="F:protein dimerization activity"/>
    <property type="evidence" value="ECO:0007669"/>
    <property type="project" value="InterPro"/>
</dbReference>
<feature type="region of interest" description="Disordered" evidence="6">
    <location>
        <begin position="181"/>
        <end position="255"/>
    </location>
</feature>
<gene>
    <name evidence="8" type="ORF">G2W53_003006</name>
</gene>
<evidence type="ECO:0000256" key="1">
    <source>
        <dbReference type="ARBA" id="ARBA00004123"/>
    </source>
</evidence>
<evidence type="ECO:0000256" key="3">
    <source>
        <dbReference type="ARBA" id="ARBA00023125"/>
    </source>
</evidence>
<dbReference type="PANTHER" id="PTHR48019">
    <property type="entry name" value="SERUM RESPONSE FACTOR HOMOLOG"/>
    <property type="match status" value="1"/>
</dbReference>
<protein>
    <submittedName>
        <fullName evidence="8">Agamous-like MADS-box protein AGL61</fullName>
    </submittedName>
</protein>
<evidence type="ECO:0000259" key="7">
    <source>
        <dbReference type="PROSITE" id="PS50066"/>
    </source>
</evidence>
<dbReference type="AlphaFoldDB" id="A0A834XAK8"/>
<dbReference type="OrthoDB" id="1933443at2759"/>
<evidence type="ECO:0000256" key="4">
    <source>
        <dbReference type="ARBA" id="ARBA00023163"/>
    </source>
</evidence>
<comment type="subcellular location">
    <subcellularLocation>
        <location evidence="1">Nucleus</location>
    </subcellularLocation>
</comment>
<keyword evidence="3" id="KW-0238">DNA-binding</keyword>
<dbReference type="Gene3D" id="3.40.1810.10">
    <property type="entry name" value="Transcription factor, MADS-box"/>
    <property type="match status" value="1"/>
</dbReference>
<feature type="compositionally biased region" description="Basic residues" evidence="6">
    <location>
        <begin position="201"/>
        <end position="218"/>
    </location>
</feature>
<dbReference type="InterPro" id="IPR002100">
    <property type="entry name" value="TF_MADSbox"/>
</dbReference>
<sequence length="255" mass="29076">MEDDRYDGGRKPHHLPSLHSWHLCPLVGWKFAHPERRVTGYQTSLAVVRRLTSSKLQVMDFLKQTKKTKTTGRKKIEIKEINKEANKQVTFSKRRAGLFKKACELCVLCNAQLAVIVFSPADKGWDNRGRNWWEEGIEEMDLEELEQYVAAMNELRRKVIARADELMMRSAMMMPSATASFYGESSSGGSDLAGGGDHAKFGHGQKAKAKQQKQKQHQQKQLTVKQQQQKQHQQKQQTAEKNPETEKKPAKTANS</sequence>
<feature type="compositionally biased region" description="Low complexity" evidence="6">
    <location>
        <begin position="219"/>
        <end position="237"/>
    </location>
</feature>
<name>A0A834XAK8_9FABA</name>
<evidence type="ECO:0000256" key="5">
    <source>
        <dbReference type="ARBA" id="ARBA00023242"/>
    </source>
</evidence>
<evidence type="ECO:0000256" key="2">
    <source>
        <dbReference type="ARBA" id="ARBA00023015"/>
    </source>
</evidence>
<comment type="caution">
    <text evidence="8">The sequence shown here is derived from an EMBL/GenBank/DDBJ whole genome shotgun (WGS) entry which is preliminary data.</text>
</comment>
<keyword evidence="9" id="KW-1185">Reference proteome</keyword>
<accession>A0A834XAK8</accession>
<dbReference type="Proteomes" id="UP000634136">
    <property type="component" value="Unassembled WGS sequence"/>
</dbReference>
<reference evidence="8" key="1">
    <citation type="submission" date="2020-09" db="EMBL/GenBank/DDBJ databases">
        <title>Genome-Enabled Discovery of Anthraquinone Biosynthesis in Senna tora.</title>
        <authorList>
            <person name="Kang S.-H."/>
            <person name="Pandey R.P."/>
            <person name="Lee C.-M."/>
            <person name="Sim J.-S."/>
            <person name="Jeong J.-T."/>
            <person name="Choi B.-S."/>
            <person name="Jung M."/>
            <person name="Ginzburg D."/>
            <person name="Zhao K."/>
            <person name="Won S.Y."/>
            <person name="Oh T.-J."/>
            <person name="Yu Y."/>
            <person name="Kim N.-H."/>
            <person name="Lee O.R."/>
            <person name="Lee T.-H."/>
            <person name="Bashyal P."/>
            <person name="Kim T.-S."/>
            <person name="Lee W.-H."/>
            <person name="Kawkins C."/>
            <person name="Kim C.-K."/>
            <person name="Kim J.S."/>
            <person name="Ahn B.O."/>
            <person name="Rhee S.Y."/>
            <person name="Sohng J.K."/>
        </authorList>
    </citation>
    <scope>NUCLEOTIDE SEQUENCE</scope>
    <source>
        <tissue evidence="8">Leaf</tissue>
    </source>
</reference>
<dbReference type="GO" id="GO:0003677">
    <property type="term" value="F:DNA binding"/>
    <property type="evidence" value="ECO:0007669"/>
    <property type="project" value="UniProtKB-KW"/>
</dbReference>
<keyword evidence="4" id="KW-0804">Transcription</keyword>
<dbReference type="PROSITE" id="PS50066">
    <property type="entry name" value="MADS_BOX_2"/>
    <property type="match status" value="1"/>
</dbReference>
<proteinExistence type="predicted"/>
<keyword evidence="2" id="KW-0805">Transcription regulation</keyword>
<dbReference type="SUPFAM" id="SSF55455">
    <property type="entry name" value="SRF-like"/>
    <property type="match status" value="1"/>
</dbReference>
<dbReference type="Pfam" id="PF00319">
    <property type="entry name" value="SRF-TF"/>
    <property type="match status" value="1"/>
</dbReference>
<keyword evidence="5" id="KW-0539">Nucleus</keyword>
<evidence type="ECO:0000256" key="6">
    <source>
        <dbReference type="SAM" id="MobiDB-lite"/>
    </source>
</evidence>
<dbReference type="InterPro" id="IPR050142">
    <property type="entry name" value="MADS-box/MEF2_TF"/>
</dbReference>
<organism evidence="8 9">
    <name type="scientific">Senna tora</name>
    <dbReference type="NCBI Taxonomy" id="362788"/>
    <lineage>
        <taxon>Eukaryota</taxon>
        <taxon>Viridiplantae</taxon>
        <taxon>Streptophyta</taxon>
        <taxon>Embryophyta</taxon>
        <taxon>Tracheophyta</taxon>
        <taxon>Spermatophyta</taxon>
        <taxon>Magnoliopsida</taxon>
        <taxon>eudicotyledons</taxon>
        <taxon>Gunneridae</taxon>
        <taxon>Pentapetalae</taxon>
        <taxon>rosids</taxon>
        <taxon>fabids</taxon>
        <taxon>Fabales</taxon>
        <taxon>Fabaceae</taxon>
        <taxon>Caesalpinioideae</taxon>
        <taxon>Cassia clade</taxon>
        <taxon>Senna</taxon>
    </lineage>
</organism>
<feature type="domain" description="MADS-box" evidence="7">
    <location>
        <begin position="71"/>
        <end position="131"/>
    </location>
</feature>
<dbReference type="EMBL" id="JAAIUW010000002">
    <property type="protein sequence ID" value="KAF7840708.1"/>
    <property type="molecule type" value="Genomic_DNA"/>
</dbReference>
<dbReference type="GO" id="GO:0005634">
    <property type="term" value="C:nucleus"/>
    <property type="evidence" value="ECO:0007669"/>
    <property type="project" value="UniProtKB-SubCell"/>
</dbReference>
<dbReference type="PRINTS" id="PR00404">
    <property type="entry name" value="MADSDOMAIN"/>
</dbReference>
<dbReference type="SMART" id="SM00432">
    <property type="entry name" value="MADS"/>
    <property type="match status" value="1"/>
</dbReference>